<dbReference type="Pfam" id="PF09723">
    <property type="entry name" value="Zn_ribbon_8"/>
    <property type="match status" value="1"/>
</dbReference>
<dbReference type="NCBIfam" id="TIGR02605">
    <property type="entry name" value="CxxC_CxxC_SSSS"/>
    <property type="match status" value="1"/>
</dbReference>
<feature type="domain" description="Putative regulatory protein FmdB zinc ribbon" evidence="1">
    <location>
        <begin position="1"/>
        <end position="43"/>
    </location>
</feature>
<reference evidence="3" key="1">
    <citation type="submission" date="2011-11" db="EMBL/GenBank/DDBJ databases">
        <title>Complete sequence of Desulfosporosinus orientis DSM 765.</title>
        <authorList>
            <person name="Lucas S."/>
            <person name="Han J."/>
            <person name="Lapidus A."/>
            <person name="Cheng J.-F."/>
            <person name="Goodwin L."/>
            <person name="Pitluck S."/>
            <person name="Peters L."/>
            <person name="Ovchinnikova G."/>
            <person name="Teshima H."/>
            <person name="Detter J.C."/>
            <person name="Han C."/>
            <person name="Tapia R."/>
            <person name="Land M."/>
            <person name="Hauser L."/>
            <person name="Kyrpides N."/>
            <person name="Ivanova N."/>
            <person name="Pagani I."/>
            <person name="Pester M."/>
            <person name="Spring S."/>
            <person name="Ollivier B."/>
            <person name="Rattei T."/>
            <person name="Klenk H.-P."/>
            <person name="Wagner M."/>
            <person name="Loy A."/>
            <person name="Woyke T."/>
        </authorList>
    </citation>
    <scope>NUCLEOTIDE SEQUENCE [LARGE SCALE GENOMIC DNA]</scope>
    <source>
        <strain evidence="3">ATCC 19365 / DSM 765 / NCIMB 8382 / VKM B-1628</strain>
    </source>
</reference>
<keyword evidence="3" id="KW-1185">Reference proteome</keyword>
<dbReference type="RefSeq" id="WP_014185919.1">
    <property type="nucleotide sequence ID" value="NC_016584.1"/>
</dbReference>
<gene>
    <name evidence="2" type="ordered locus">Desor_3633</name>
</gene>
<evidence type="ECO:0000313" key="2">
    <source>
        <dbReference type="EMBL" id="AET69111.1"/>
    </source>
</evidence>
<dbReference type="STRING" id="768706.Desor_3633"/>
<dbReference type="SMART" id="SM00834">
    <property type="entry name" value="CxxC_CXXC_SSSS"/>
    <property type="match status" value="1"/>
</dbReference>
<dbReference type="PATRIC" id="fig|768706.3.peg.3666"/>
<protein>
    <submittedName>
        <fullName evidence="2">Putative regulatory protein, FmdB family</fullName>
    </submittedName>
</protein>
<dbReference type="InterPro" id="IPR013429">
    <property type="entry name" value="Regulatory_FmdB_Zinc_ribbon"/>
</dbReference>
<accession>G7WIN7</accession>
<evidence type="ECO:0000313" key="3">
    <source>
        <dbReference type="Proteomes" id="UP000006346"/>
    </source>
</evidence>
<organism evidence="2 3">
    <name type="scientific">Desulfosporosinus orientis (strain ATCC 19365 / DSM 765 / NCIMB 8382 / VKM B-1628 / Singapore I)</name>
    <name type="common">Desulfotomaculum orientis</name>
    <dbReference type="NCBI Taxonomy" id="768706"/>
    <lineage>
        <taxon>Bacteria</taxon>
        <taxon>Bacillati</taxon>
        <taxon>Bacillota</taxon>
        <taxon>Clostridia</taxon>
        <taxon>Eubacteriales</taxon>
        <taxon>Desulfitobacteriaceae</taxon>
        <taxon>Desulfosporosinus</taxon>
    </lineage>
</organism>
<sequence length="71" mass="7153">MPMYEFKCPRCGSVTTELCKMGEKGDELSCKECGALGLKRLISGFASLGVSGGNGGGNCAPGCSGNCSGCH</sequence>
<name>G7WIN7_DESOD</name>
<dbReference type="HOGENOM" id="CLU_136025_4_0_9"/>
<reference evidence="2 3" key="2">
    <citation type="journal article" date="2012" name="J. Bacteriol.">
        <title>Complete genome sequences of Desulfosporosinus orientis DSM765T, Desulfosporosinus youngiae DSM17734T, Desulfosporosinus meridiei DSM13257T, and Desulfosporosinus acidiphilus DSM22704T.</title>
        <authorList>
            <person name="Pester M."/>
            <person name="Brambilla E."/>
            <person name="Alazard D."/>
            <person name="Rattei T."/>
            <person name="Weinmaier T."/>
            <person name="Han J."/>
            <person name="Lucas S."/>
            <person name="Lapidus A."/>
            <person name="Cheng J.F."/>
            <person name="Goodwin L."/>
            <person name="Pitluck S."/>
            <person name="Peters L."/>
            <person name="Ovchinnikova G."/>
            <person name="Teshima H."/>
            <person name="Detter J.C."/>
            <person name="Han C.S."/>
            <person name="Tapia R."/>
            <person name="Land M.L."/>
            <person name="Hauser L."/>
            <person name="Kyrpides N.C."/>
            <person name="Ivanova N.N."/>
            <person name="Pagani I."/>
            <person name="Huntmann M."/>
            <person name="Wei C.L."/>
            <person name="Davenport K.W."/>
            <person name="Daligault H."/>
            <person name="Chain P.S."/>
            <person name="Chen A."/>
            <person name="Mavromatis K."/>
            <person name="Markowitz V."/>
            <person name="Szeto E."/>
            <person name="Mikhailova N."/>
            <person name="Pati A."/>
            <person name="Wagner M."/>
            <person name="Woyke T."/>
            <person name="Ollivier B."/>
            <person name="Klenk H.P."/>
            <person name="Spring S."/>
            <person name="Loy A."/>
        </authorList>
    </citation>
    <scope>NUCLEOTIDE SEQUENCE [LARGE SCALE GENOMIC DNA]</scope>
    <source>
        <strain evidence="3">ATCC 19365 / DSM 765 / NCIMB 8382 / VKM B-1628</strain>
    </source>
</reference>
<dbReference type="EMBL" id="CP003108">
    <property type="protein sequence ID" value="AET69111.1"/>
    <property type="molecule type" value="Genomic_DNA"/>
</dbReference>
<dbReference type="OrthoDB" id="9813321at2"/>
<evidence type="ECO:0000259" key="1">
    <source>
        <dbReference type="SMART" id="SM00834"/>
    </source>
</evidence>
<dbReference type="Proteomes" id="UP000006346">
    <property type="component" value="Chromosome"/>
</dbReference>
<dbReference type="eggNOG" id="COG2331">
    <property type="taxonomic scope" value="Bacteria"/>
</dbReference>
<proteinExistence type="predicted"/>
<dbReference type="AlphaFoldDB" id="G7WIN7"/>
<dbReference type="KEGG" id="dor:Desor_3633"/>